<sequence>GAAVAVQVLNSSEVARSWMSVSFAGVELVDLVAFQARLAPVRRAVAERDLAALNQDALRGTGRAKLASEMISAARRKARLWVPPAKQFTLRAARVGDSFNADPEAKLTALADDWAPVPARPPTFPLRAKLRAQKFVTACDYPSMAPPSGLRLPDYLLVPFAGWLCLGRHQASMVSHARRGPVTVKGQRDYGIDRSPDSVRMLGLRNTDMKVISAMLSASFTPILQLTTSMAQRGFIAGRQFASNIPEIDVMARVASVAPQAETKRPLLVALDFGQAFPSLSQEHLFAILE</sequence>
<reference evidence="1" key="1">
    <citation type="submission" date="2023-10" db="EMBL/GenBank/DDBJ databases">
        <authorList>
            <person name="Chen Y."/>
            <person name="Shah S."/>
            <person name="Dougan E. K."/>
            <person name="Thang M."/>
            <person name="Chan C."/>
        </authorList>
    </citation>
    <scope>NUCLEOTIDE SEQUENCE [LARGE SCALE GENOMIC DNA]</scope>
</reference>
<dbReference type="Proteomes" id="UP001189429">
    <property type="component" value="Unassembled WGS sequence"/>
</dbReference>
<evidence type="ECO:0000313" key="1">
    <source>
        <dbReference type="EMBL" id="CAK0788607.1"/>
    </source>
</evidence>
<protein>
    <recommendedName>
        <fullName evidence="3">Reverse transcriptase domain-containing protein</fullName>
    </recommendedName>
</protein>
<feature type="non-terminal residue" evidence="1">
    <location>
        <position position="1"/>
    </location>
</feature>
<gene>
    <name evidence="1" type="ORF">PCOR1329_LOCUS456</name>
</gene>
<evidence type="ECO:0000313" key="2">
    <source>
        <dbReference type="Proteomes" id="UP001189429"/>
    </source>
</evidence>
<evidence type="ECO:0008006" key="3">
    <source>
        <dbReference type="Google" id="ProtNLM"/>
    </source>
</evidence>
<organism evidence="1 2">
    <name type="scientific">Prorocentrum cordatum</name>
    <dbReference type="NCBI Taxonomy" id="2364126"/>
    <lineage>
        <taxon>Eukaryota</taxon>
        <taxon>Sar</taxon>
        <taxon>Alveolata</taxon>
        <taxon>Dinophyceae</taxon>
        <taxon>Prorocentrales</taxon>
        <taxon>Prorocentraceae</taxon>
        <taxon>Prorocentrum</taxon>
    </lineage>
</organism>
<keyword evidence="2" id="KW-1185">Reference proteome</keyword>
<name>A0ABN9P7C8_9DINO</name>
<accession>A0ABN9P7C8</accession>
<comment type="caution">
    <text evidence="1">The sequence shown here is derived from an EMBL/GenBank/DDBJ whole genome shotgun (WGS) entry which is preliminary data.</text>
</comment>
<proteinExistence type="predicted"/>
<dbReference type="EMBL" id="CAUYUJ010000093">
    <property type="protein sequence ID" value="CAK0788607.1"/>
    <property type="molecule type" value="Genomic_DNA"/>
</dbReference>